<comment type="caution">
    <text evidence="4">The sequence shown here is derived from an EMBL/GenBank/DDBJ whole genome shotgun (WGS) entry which is preliminary data.</text>
</comment>
<keyword evidence="1" id="KW-0732">Signal</keyword>
<dbReference type="Pfam" id="PF11954">
    <property type="entry name" value="DUF3471"/>
    <property type="match status" value="1"/>
</dbReference>
<feature type="signal peptide" evidence="1">
    <location>
        <begin position="1"/>
        <end position="19"/>
    </location>
</feature>
<organism evidence="4 5">
    <name type="scientific">Winogradskyella litorisediminis</name>
    <dbReference type="NCBI Taxonomy" id="1156618"/>
    <lineage>
        <taxon>Bacteria</taxon>
        <taxon>Pseudomonadati</taxon>
        <taxon>Bacteroidota</taxon>
        <taxon>Flavobacteriia</taxon>
        <taxon>Flavobacteriales</taxon>
        <taxon>Flavobacteriaceae</taxon>
        <taxon>Winogradskyella</taxon>
    </lineage>
</organism>
<accession>A0ABW3N664</accession>
<gene>
    <name evidence="4" type="ORF">ACFQ1Q_00585</name>
</gene>
<keyword evidence="5" id="KW-1185">Reference proteome</keyword>
<sequence length="601" mass="67730">MRKATILLTVLCISLLTFSQTDKRLKGVEKQLNSILETSKAPGFAVAVVEGDKIIYAKGFGYSDFENKVPADANTLYAIGSSTKAFTSSLLGLLREDKKLSFDDSPLKHVPELRFFNDEMNNTIIIKDLMRHTTGLPRHDAAWYYFPSQNKDSLVMRIAHQEPFTGVRQQWYYNNFGFLLQGVITERLTNKTWEENIEEKFFKPLEMNRSKTKISGMKSSSNAAFGYGLDSDRNIEKSDYYDIAGMSPAGSINSSVNDVSNWLITWINNGKFKGKQIIPEDYIQEAISSQAVVSSGKPSEKLPDIHFSNYGYGWFLKSYKGHYMVEHGGNINGFSASVGFYPSDKIGIVVLVNQDASAVPGLVRNTIADYILEVEKTPWADNYKEDLEKALKAQKEVMEDSELSNVKNTKPSHASVDYTGLYENKGYGKFEIILDNDSLVTTLNNEKLFLHHVHYDTFELVDYSEGKIDEDEFGKSLKVNFKINETGDVESLTASIEPTTDAIVFKRTPNTLDVDSETLGQYVGTYDLGGMEAKFYIKNENILYAFIKGQPEYELVPVAKNMFNLKILDGYKVEFVETEGKISGVKFIQPNGVFKAKRKDD</sequence>
<dbReference type="Gene3D" id="3.40.710.10">
    <property type="entry name" value="DD-peptidase/beta-lactamase superfamily"/>
    <property type="match status" value="1"/>
</dbReference>
<dbReference type="EMBL" id="JBHTJL010000003">
    <property type="protein sequence ID" value="MFD1061721.1"/>
    <property type="molecule type" value="Genomic_DNA"/>
</dbReference>
<dbReference type="RefSeq" id="WP_386126896.1">
    <property type="nucleotide sequence ID" value="NZ_JBHTJL010000003.1"/>
</dbReference>
<reference evidence="5" key="1">
    <citation type="journal article" date="2019" name="Int. J. Syst. Evol. Microbiol.">
        <title>The Global Catalogue of Microorganisms (GCM) 10K type strain sequencing project: providing services to taxonomists for standard genome sequencing and annotation.</title>
        <authorList>
            <consortium name="The Broad Institute Genomics Platform"/>
            <consortium name="The Broad Institute Genome Sequencing Center for Infectious Disease"/>
            <person name="Wu L."/>
            <person name="Ma J."/>
        </authorList>
    </citation>
    <scope>NUCLEOTIDE SEQUENCE [LARGE SCALE GENOMIC DNA]</scope>
    <source>
        <strain evidence="5">CCUG 62215</strain>
    </source>
</reference>
<keyword evidence="4" id="KW-0378">Hydrolase</keyword>
<evidence type="ECO:0000313" key="4">
    <source>
        <dbReference type="EMBL" id="MFD1061721.1"/>
    </source>
</evidence>
<dbReference type="InterPro" id="IPR001466">
    <property type="entry name" value="Beta-lactam-related"/>
</dbReference>
<dbReference type="Gene3D" id="2.40.128.600">
    <property type="match status" value="1"/>
</dbReference>
<dbReference type="SUPFAM" id="SSF56601">
    <property type="entry name" value="beta-lactamase/transpeptidase-like"/>
    <property type="match status" value="1"/>
</dbReference>
<dbReference type="InterPro" id="IPR021860">
    <property type="entry name" value="Peptidase_S12_Pab87-rel_C"/>
</dbReference>
<feature type="domain" description="Peptidase S12 Pab87-related C-terminal" evidence="3">
    <location>
        <begin position="406"/>
        <end position="501"/>
    </location>
</feature>
<evidence type="ECO:0000259" key="2">
    <source>
        <dbReference type="Pfam" id="PF00144"/>
    </source>
</evidence>
<dbReference type="PANTHER" id="PTHR46825:SF15">
    <property type="entry name" value="BETA-LACTAMASE-RELATED DOMAIN-CONTAINING PROTEIN"/>
    <property type="match status" value="1"/>
</dbReference>
<proteinExistence type="predicted"/>
<evidence type="ECO:0000259" key="3">
    <source>
        <dbReference type="Pfam" id="PF11954"/>
    </source>
</evidence>
<evidence type="ECO:0000313" key="5">
    <source>
        <dbReference type="Proteomes" id="UP001597013"/>
    </source>
</evidence>
<dbReference type="InterPro" id="IPR050491">
    <property type="entry name" value="AmpC-like"/>
</dbReference>
<dbReference type="GO" id="GO:0016787">
    <property type="term" value="F:hydrolase activity"/>
    <property type="evidence" value="ECO:0007669"/>
    <property type="project" value="UniProtKB-KW"/>
</dbReference>
<dbReference type="PANTHER" id="PTHR46825">
    <property type="entry name" value="D-ALANYL-D-ALANINE-CARBOXYPEPTIDASE/ENDOPEPTIDASE AMPH"/>
    <property type="match status" value="1"/>
</dbReference>
<dbReference type="Proteomes" id="UP001597013">
    <property type="component" value="Unassembled WGS sequence"/>
</dbReference>
<dbReference type="Pfam" id="PF00144">
    <property type="entry name" value="Beta-lactamase"/>
    <property type="match status" value="1"/>
</dbReference>
<name>A0ABW3N664_9FLAO</name>
<feature type="domain" description="Beta-lactamase-related" evidence="2">
    <location>
        <begin position="37"/>
        <end position="366"/>
    </location>
</feature>
<evidence type="ECO:0000256" key="1">
    <source>
        <dbReference type="SAM" id="SignalP"/>
    </source>
</evidence>
<feature type="chain" id="PRO_5045064167" evidence="1">
    <location>
        <begin position="20"/>
        <end position="601"/>
    </location>
</feature>
<protein>
    <submittedName>
        <fullName evidence="4">Serine hydrolase</fullName>
    </submittedName>
</protein>
<dbReference type="InterPro" id="IPR012338">
    <property type="entry name" value="Beta-lactam/transpept-like"/>
</dbReference>